<comment type="caution">
    <text evidence="2">The sequence shown here is derived from an EMBL/GenBank/DDBJ whole genome shotgun (WGS) entry which is preliminary data.</text>
</comment>
<dbReference type="RefSeq" id="WP_066763374.1">
    <property type="nucleotide sequence ID" value="NZ_BMIO01000003.1"/>
</dbReference>
<evidence type="ECO:0000256" key="1">
    <source>
        <dbReference type="SAM" id="Phobius"/>
    </source>
</evidence>
<dbReference type="OrthoDB" id="9809977at2"/>
<dbReference type="AlphaFoldDB" id="A0A917DH03"/>
<gene>
    <name evidence="2" type="ORF">GCM10010989_12490</name>
</gene>
<evidence type="ECO:0008006" key="4">
    <source>
        <dbReference type="Google" id="ProtNLM"/>
    </source>
</evidence>
<keyword evidence="1" id="KW-1133">Transmembrane helix</keyword>
<feature type="transmembrane region" description="Helical" evidence="1">
    <location>
        <begin position="135"/>
        <end position="155"/>
    </location>
</feature>
<dbReference type="InterPro" id="IPR049713">
    <property type="entry name" value="Pr6Pr-like"/>
</dbReference>
<accession>A0A917DH03</accession>
<proteinExistence type="predicted"/>
<dbReference type="EMBL" id="BMIO01000003">
    <property type="protein sequence ID" value="GGD39821.1"/>
    <property type="molecule type" value="Genomic_DNA"/>
</dbReference>
<evidence type="ECO:0000313" key="3">
    <source>
        <dbReference type="Proteomes" id="UP000598997"/>
    </source>
</evidence>
<protein>
    <recommendedName>
        <fullName evidence="4">Integral membrane protein</fullName>
    </recommendedName>
</protein>
<keyword evidence="1" id="KW-0472">Membrane</keyword>
<feature type="transmembrane region" description="Helical" evidence="1">
    <location>
        <begin position="37"/>
        <end position="61"/>
    </location>
</feature>
<feature type="transmembrane region" description="Helical" evidence="1">
    <location>
        <begin position="104"/>
        <end position="123"/>
    </location>
</feature>
<dbReference type="NCBIfam" id="NF038065">
    <property type="entry name" value="Pr6Pr"/>
    <property type="match status" value="1"/>
</dbReference>
<feature type="transmembrane region" description="Helical" evidence="1">
    <location>
        <begin position="12"/>
        <end position="31"/>
    </location>
</feature>
<feature type="transmembrane region" description="Helical" evidence="1">
    <location>
        <begin position="175"/>
        <end position="196"/>
    </location>
</feature>
<reference evidence="2 3" key="1">
    <citation type="journal article" date="2014" name="Int. J. Syst. Evol. Microbiol.">
        <title>Complete genome sequence of Corynebacterium casei LMG S-19264T (=DSM 44701T), isolated from a smear-ripened cheese.</title>
        <authorList>
            <consortium name="US DOE Joint Genome Institute (JGI-PGF)"/>
            <person name="Walter F."/>
            <person name="Albersmeier A."/>
            <person name="Kalinowski J."/>
            <person name="Ruckert C."/>
        </authorList>
    </citation>
    <scope>NUCLEOTIDE SEQUENCE [LARGE SCALE GENOMIC DNA]</scope>
    <source>
        <strain evidence="2 3">CGMCC 1.15358</strain>
    </source>
</reference>
<keyword evidence="3" id="KW-1185">Reference proteome</keyword>
<evidence type="ECO:0000313" key="2">
    <source>
        <dbReference type="EMBL" id="GGD39821.1"/>
    </source>
</evidence>
<feature type="transmembrane region" description="Helical" evidence="1">
    <location>
        <begin position="73"/>
        <end position="92"/>
    </location>
</feature>
<name>A0A917DH03_9SPHN</name>
<dbReference type="Proteomes" id="UP000598997">
    <property type="component" value="Unassembled WGS sequence"/>
</dbReference>
<organism evidence="2 3">
    <name type="scientific">Croceicoccus pelagius</name>
    <dbReference type="NCBI Taxonomy" id="1703341"/>
    <lineage>
        <taxon>Bacteria</taxon>
        <taxon>Pseudomonadati</taxon>
        <taxon>Pseudomonadota</taxon>
        <taxon>Alphaproteobacteria</taxon>
        <taxon>Sphingomonadales</taxon>
        <taxon>Erythrobacteraceae</taxon>
        <taxon>Croceicoccus</taxon>
    </lineage>
</organism>
<keyword evidence="1" id="KW-0812">Transmembrane</keyword>
<sequence>MNRITPAARISAGTIAVIGIATFALQIVLSAENNGSLIGAFTALSRYFTILTNGAVVIVMARMALGRVPGHRLMLALVTAIAMVAMVFHAVLANLQTFSGLGAVTNQGFHTVIPAMTVLWWIAFGGTPGIVWRDLAWVLPWPVAYTAYALVRGAVTGEYPYPFLDVAQIGWPMLGVNVLALAAIFLVVGAVFVGIAKARR</sequence>